<evidence type="ECO:0000256" key="7">
    <source>
        <dbReference type="ARBA" id="ARBA00041820"/>
    </source>
</evidence>
<reference evidence="12 13" key="2">
    <citation type="submission" date="2017-06" db="EMBL/GenBank/DDBJ databases">
        <authorList>
            <consortium name="Pathogen Informatics"/>
        </authorList>
    </citation>
    <scope>NUCLEOTIDE SEQUENCE [LARGE SCALE GENOMIC DNA]</scope>
    <source>
        <strain evidence="12 13">NCTC13833</strain>
    </source>
</reference>
<organism evidence="12 13">
    <name type="scientific">Staphylococcus muscae</name>
    <dbReference type="NCBI Taxonomy" id="1294"/>
    <lineage>
        <taxon>Bacteria</taxon>
        <taxon>Bacillati</taxon>
        <taxon>Bacillota</taxon>
        <taxon>Bacilli</taxon>
        <taxon>Bacillales</taxon>
        <taxon>Staphylococcaceae</taxon>
        <taxon>Staphylococcus</taxon>
    </lineage>
</organism>
<sequence length="143" mass="15646">MRILFVCTGNTCRSPMAEGIAKSLLPDHEIASRGIMAQDGAPIAGHTRDLLEAHDHPVPKSATAFSQDDVDADLILAMTTSHVQHIQMLYGDTLNVVTLSEYVGETNEVSDPFGGSYVQYANTFEQLSTLIRQLQKKLDTELV</sequence>
<dbReference type="InterPro" id="IPR036196">
    <property type="entry name" value="Ptyr_pPase_sf"/>
</dbReference>
<proteinExistence type="inferred from homology"/>
<gene>
    <name evidence="12" type="primary">ptpB</name>
    <name evidence="11" type="ORF">GCM10007183_14870</name>
    <name evidence="12" type="ORF">SAMEA4412661_01633</name>
</gene>
<dbReference type="GO" id="GO:0004725">
    <property type="term" value="F:protein tyrosine phosphatase activity"/>
    <property type="evidence" value="ECO:0007669"/>
    <property type="project" value="UniProtKB-EC"/>
</dbReference>
<dbReference type="EC" id="3.1.3.48" evidence="2"/>
<dbReference type="InterPro" id="IPR023485">
    <property type="entry name" value="Ptyr_pPase"/>
</dbReference>
<dbReference type="SMART" id="SM00226">
    <property type="entry name" value="LMWPc"/>
    <property type="match status" value="1"/>
</dbReference>
<dbReference type="OrthoDB" id="9784339at2"/>
<feature type="domain" description="Phosphotyrosine protein phosphatase I" evidence="10">
    <location>
        <begin position="1"/>
        <end position="137"/>
    </location>
</feature>
<keyword evidence="4" id="KW-0904">Protein phosphatase</keyword>
<evidence type="ECO:0000256" key="8">
    <source>
        <dbReference type="ARBA" id="ARBA00051722"/>
    </source>
</evidence>
<keyword evidence="3 12" id="KW-0378">Hydrolase</keyword>
<dbReference type="Gene3D" id="3.40.50.2300">
    <property type="match status" value="1"/>
</dbReference>
<feature type="active site" description="Nucleophile" evidence="9">
    <location>
        <position position="13"/>
    </location>
</feature>
<dbReference type="PANTHER" id="PTHR11717:SF31">
    <property type="entry name" value="LOW MOLECULAR WEIGHT PROTEIN-TYROSINE-PHOSPHATASE ETP-RELATED"/>
    <property type="match status" value="1"/>
</dbReference>
<dbReference type="SUPFAM" id="SSF52788">
    <property type="entry name" value="Phosphotyrosine protein phosphatases I"/>
    <property type="match status" value="1"/>
</dbReference>
<evidence type="ECO:0000313" key="14">
    <source>
        <dbReference type="Proteomes" id="UP000652995"/>
    </source>
</evidence>
<evidence type="ECO:0000256" key="5">
    <source>
        <dbReference type="ARBA" id="ARBA00037193"/>
    </source>
</evidence>
<reference evidence="11" key="4">
    <citation type="submission" date="2024-05" db="EMBL/GenBank/DDBJ databases">
        <authorList>
            <person name="Sun Q."/>
            <person name="Sedlacek I."/>
        </authorList>
    </citation>
    <scope>NUCLEOTIDE SEQUENCE</scope>
    <source>
        <strain evidence="11">CCM 4175</strain>
    </source>
</reference>
<accession>A0A240C5S2</accession>
<dbReference type="CDD" id="cd16344">
    <property type="entry name" value="LMWPAP"/>
    <property type="match status" value="1"/>
</dbReference>
<keyword evidence="14" id="KW-1185">Reference proteome</keyword>
<evidence type="ECO:0000256" key="1">
    <source>
        <dbReference type="ARBA" id="ARBA00011063"/>
    </source>
</evidence>
<reference evidence="14" key="3">
    <citation type="journal article" date="2019" name="Int. J. Syst. Evol. Microbiol.">
        <title>The Global Catalogue of Microorganisms (GCM) 10K type strain sequencing project: providing services to taxonomists for standard genome sequencing and annotation.</title>
        <authorList>
            <consortium name="The Broad Institute Genomics Platform"/>
            <consortium name="The Broad Institute Genome Sequencing Center for Infectious Disease"/>
            <person name="Wu L."/>
            <person name="Ma J."/>
        </authorList>
    </citation>
    <scope>NUCLEOTIDE SEQUENCE [LARGE SCALE GENOMIC DNA]</scope>
    <source>
        <strain evidence="14">CCM 4175</strain>
    </source>
</reference>
<evidence type="ECO:0000256" key="2">
    <source>
        <dbReference type="ARBA" id="ARBA00013064"/>
    </source>
</evidence>
<evidence type="ECO:0000256" key="6">
    <source>
        <dbReference type="ARBA" id="ARBA00040312"/>
    </source>
</evidence>
<dbReference type="AlphaFoldDB" id="A0A240C5S2"/>
<evidence type="ECO:0000256" key="3">
    <source>
        <dbReference type="ARBA" id="ARBA00022801"/>
    </source>
</evidence>
<dbReference type="Proteomes" id="UP000243706">
    <property type="component" value="Chromosome 1"/>
</dbReference>
<dbReference type="Proteomes" id="UP000652995">
    <property type="component" value="Unassembled WGS sequence"/>
</dbReference>
<dbReference type="KEGG" id="smus:C7J88_04835"/>
<dbReference type="Pfam" id="PF01451">
    <property type="entry name" value="LMWPc"/>
    <property type="match status" value="1"/>
</dbReference>
<dbReference type="PRINTS" id="PR00719">
    <property type="entry name" value="LMWPTPASE"/>
</dbReference>
<comment type="function">
    <text evidence="5">Dephosphorylates the phosphotyrosine-containing proteins.</text>
</comment>
<evidence type="ECO:0000256" key="9">
    <source>
        <dbReference type="PIRSR" id="PIRSR617867-1"/>
    </source>
</evidence>
<evidence type="ECO:0000313" key="11">
    <source>
        <dbReference type="EMBL" id="GGA91751.1"/>
    </source>
</evidence>
<evidence type="ECO:0000313" key="13">
    <source>
        <dbReference type="Proteomes" id="UP000243706"/>
    </source>
</evidence>
<evidence type="ECO:0000313" key="12">
    <source>
        <dbReference type="EMBL" id="SNW03461.1"/>
    </source>
</evidence>
<dbReference type="EMBL" id="LT906464">
    <property type="protein sequence ID" value="SNW03461.1"/>
    <property type="molecule type" value="Genomic_DNA"/>
</dbReference>
<dbReference type="InterPro" id="IPR017867">
    <property type="entry name" value="Tyr_phospatase_low_mol_wt"/>
</dbReference>
<dbReference type="RefSeq" id="WP_095117519.1">
    <property type="nucleotide sequence ID" value="NZ_BMCB01000008.1"/>
</dbReference>
<evidence type="ECO:0000256" key="4">
    <source>
        <dbReference type="ARBA" id="ARBA00022912"/>
    </source>
</evidence>
<name>A0A240C5S2_9STAP</name>
<dbReference type="PANTHER" id="PTHR11717">
    <property type="entry name" value="LOW MOLECULAR WEIGHT PROTEIN TYROSINE PHOSPHATASE"/>
    <property type="match status" value="1"/>
</dbReference>
<comment type="similarity">
    <text evidence="1">Belongs to the low molecular weight phosphotyrosine protein phosphatase family.</text>
</comment>
<feature type="active site" description="Nucleophile" evidence="9">
    <location>
        <position position="7"/>
    </location>
</feature>
<evidence type="ECO:0000259" key="10">
    <source>
        <dbReference type="SMART" id="SM00226"/>
    </source>
</evidence>
<comment type="catalytic activity">
    <reaction evidence="8">
        <text>O-phospho-L-tyrosyl-[protein] + H2O = L-tyrosyl-[protein] + phosphate</text>
        <dbReference type="Rhea" id="RHEA:10684"/>
        <dbReference type="Rhea" id="RHEA-COMP:10136"/>
        <dbReference type="Rhea" id="RHEA-COMP:20101"/>
        <dbReference type="ChEBI" id="CHEBI:15377"/>
        <dbReference type="ChEBI" id="CHEBI:43474"/>
        <dbReference type="ChEBI" id="CHEBI:46858"/>
        <dbReference type="ChEBI" id="CHEBI:61978"/>
        <dbReference type="EC" id="3.1.3.48"/>
    </reaction>
</comment>
<protein>
    <recommendedName>
        <fullName evidence="6">Low molecular weight protein-tyrosine-phosphatase PtpB</fullName>
        <ecNumber evidence="2">3.1.3.48</ecNumber>
    </recommendedName>
    <alternativeName>
        <fullName evidence="7">Phosphotyrosine phosphatase B</fullName>
    </alternativeName>
</protein>
<feature type="active site" description="Proton donor" evidence="9">
    <location>
        <position position="111"/>
    </location>
</feature>
<dbReference type="InterPro" id="IPR050438">
    <property type="entry name" value="LMW_PTPase"/>
</dbReference>
<reference evidence="11" key="1">
    <citation type="journal article" date="2014" name="Int. J. Syst. Evol. Microbiol.">
        <title>Complete genome of a new Firmicutes species belonging to the dominant human colonic microbiota ('Ruminococcus bicirculans') reveals two chromosomes and a selective capacity to utilize plant glucans.</title>
        <authorList>
            <consortium name="NISC Comparative Sequencing Program"/>
            <person name="Wegmann U."/>
            <person name="Louis P."/>
            <person name="Goesmann A."/>
            <person name="Henrissat B."/>
            <person name="Duncan S.H."/>
            <person name="Flint H.J."/>
        </authorList>
    </citation>
    <scope>NUCLEOTIDE SEQUENCE</scope>
    <source>
        <strain evidence="11">CCM 4175</strain>
    </source>
</reference>
<dbReference type="EMBL" id="BMCB01000008">
    <property type="protein sequence ID" value="GGA91751.1"/>
    <property type="molecule type" value="Genomic_DNA"/>
</dbReference>